<dbReference type="SMART" id="SM00388">
    <property type="entry name" value="HisKA"/>
    <property type="match status" value="1"/>
</dbReference>
<dbReference type="InterPro" id="IPR000014">
    <property type="entry name" value="PAS"/>
</dbReference>
<dbReference type="FunFam" id="1.10.287.130:FF:000068">
    <property type="entry name" value="PAS domain-containing sensor histidine kinase"/>
    <property type="match status" value="1"/>
</dbReference>
<dbReference type="CDD" id="cd00075">
    <property type="entry name" value="HATPase"/>
    <property type="match status" value="1"/>
</dbReference>
<evidence type="ECO:0000256" key="11">
    <source>
        <dbReference type="ARBA" id="ARBA00022840"/>
    </source>
</evidence>
<reference key="1">
    <citation type="submission" date="2010-11" db="EMBL/GenBank/DDBJ databases">
        <title>The complete genome of Bacteroides helcogenes P 36-108.</title>
        <authorList>
            <consortium name="US DOE Joint Genome Institute (JGI-PGF)"/>
            <person name="Lucas S."/>
            <person name="Copeland A."/>
            <person name="Lapidus A."/>
            <person name="Bruce D."/>
            <person name="Goodwin L."/>
            <person name="Pitluck S."/>
            <person name="Kyrpides N."/>
            <person name="Mavromatis K."/>
            <person name="Ivanova N."/>
            <person name="Zeytun A."/>
            <person name="Brettin T."/>
            <person name="Detter J.C."/>
            <person name="Tapia R."/>
            <person name="Han C."/>
            <person name="Land M."/>
            <person name="Hauser L."/>
            <person name="Markowitz V."/>
            <person name="Cheng J.-F."/>
            <person name="Hugenholtz P."/>
            <person name="Woyke T."/>
            <person name="Wu D."/>
            <person name="Gronow S."/>
            <person name="Wellnitz S."/>
            <person name="Brambilla E."/>
            <person name="Klenk H.-P."/>
            <person name="Eisen J.A."/>
        </authorList>
    </citation>
    <scope>NUCLEOTIDE SEQUENCE</scope>
    <source>
        <strain>P 36-108</strain>
    </source>
</reference>
<dbReference type="CDD" id="cd00082">
    <property type="entry name" value="HisKA"/>
    <property type="match status" value="1"/>
</dbReference>
<gene>
    <name evidence="19" type="ordered locus">Bache_0218</name>
</gene>
<dbReference type="SUPFAM" id="SSF55874">
    <property type="entry name" value="ATPase domain of HSP90 chaperone/DNA topoisomerase II/histidine kinase"/>
    <property type="match status" value="1"/>
</dbReference>
<name>E6STB7_BACT6</name>
<dbReference type="Pfam" id="PF00989">
    <property type="entry name" value="PAS"/>
    <property type="match status" value="1"/>
</dbReference>
<evidence type="ECO:0000256" key="13">
    <source>
        <dbReference type="ARBA" id="ARBA00023012"/>
    </source>
</evidence>
<dbReference type="GO" id="GO:0000155">
    <property type="term" value="F:phosphorelay sensor kinase activity"/>
    <property type="evidence" value="ECO:0007669"/>
    <property type="project" value="InterPro"/>
</dbReference>
<dbReference type="PROSITE" id="PS50885">
    <property type="entry name" value="HAMP"/>
    <property type="match status" value="1"/>
</dbReference>
<feature type="domain" description="HAMP" evidence="18">
    <location>
        <begin position="73"/>
        <end position="125"/>
    </location>
</feature>
<comment type="catalytic activity">
    <reaction evidence="1">
        <text>ATP + protein L-histidine = ADP + protein N-phospho-L-histidine.</text>
        <dbReference type="EC" id="2.7.13.3"/>
    </reaction>
</comment>
<evidence type="ECO:0000313" key="19">
    <source>
        <dbReference type="EMBL" id="ADV42248.1"/>
    </source>
</evidence>
<dbReference type="InterPro" id="IPR005467">
    <property type="entry name" value="His_kinase_dom"/>
</dbReference>
<evidence type="ECO:0000259" key="17">
    <source>
        <dbReference type="PROSITE" id="PS50112"/>
    </source>
</evidence>
<dbReference type="PRINTS" id="PR00344">
    <property type="entry name" value="BCTRLSENSOR"/>
</dbReference>
<dbReference type="GO" id="GO:0006355">
    <property type="term" value="P:regulation of DNA-templated transcription"/>
    <property type="evidence" value="ECO:0007669"/>
    <property type="project" value="InterPro"/>
</dbReference>
<dbReference type="PROSITE" id="PS50109">
    <property type="entry name" value="HIS_KIN"/>
    <property type="match status" value="1"/>
</dbReference>
<proteinExistence type="predicted"/>
<evidence type="ECO:0000259" key="16">
    <source>
        <dbReference type="PROSITE" id="PS50109"/>
    </source>
</evidence>
<evidence type="ECO:0000256" key="6">
    <source>
        <dbReference type="ARBA" id="ARBA00022553"/>
    </source>
</evidence>
<evidence type="ECO:0000256" key="12">
    <source>
        <dbReference type="ARBA" id="ARBA00022989"/>
    </source>
</evidence>
<dbReference type="InterPro" id="IPR036097">
    <property type="entry name" value="HisK_dim/P_sf"/>
</dbReference>
<evidence type="ECO:0000256" key="3">
    <source>
        <dbReference type="ARBA" id="ARBA00004236"/>
    </source>
</evidence>
<feature type="domain" description="PAS" evidence="17">
    <location>
        <begin position="134"/>
        <end position="206"/>
    </location>
</feature>
<evidence type="ECO:0000256" key="4">
    <source>
        <dbReference type="ARBA" id="ARBA00012438"/>
    </source>
</evidence>
<dbReference type="SMART" id="SM00091">
    <property type="entry name" value="PAS"/>
    <property type="match status" value="1"/>
</dbReference>
<dbReference type="SUPFAM" id="SSF47384">
    <property type="entry name" value="Homodimeric domain of signal transducing histidine kinase"/>
    <property type="match status" value="1"/>
</dbReference>
<comment type="subcellular location">
    <subcellularLocation>
        <location evidence="3">Cell membrane</location>
    </subcellularLocation>
    <subcellularLocation>
        <location evidence="2">Membrane</location>
        <topology evidence="2">Multi-pass membrane protein</topology>
    </subcellularLocation>
</comment>
<dbReference type="Gene3D" id="3.30.450.20">
    <property type="entry name" value="PAS domain"/>
    <property type="match status" value="1"/>
</dbReference>
<dbReference type="SUPFAM" id="SSF158472">
    <property type="entry name" value="HAMP domain-like"/>
    <property type="match status" value="1"/>
</dbReference>
<dbReference type="Pfam" id="PF00512">
    <property type="entry name" value="HisKA"/>
    <property type="match status" value="1"/>
</dbReference>
<dbReference type="GO" id="GO:0007234">
    <property type="term" value="P:osmosensory signaling via phosphorelay pathway"/>
    <property type="evidence" value="ECO:0007669"/>
    <property type="project" value="TreeGrafter"/>
</dbReference>
<dbReference type="SUPFAM" id="SSF55785">
    <property type="entry name" value="PYP-like sensor domain (PAS domain)"/>
    <property type="match status" value="1"/>
</dbReference>
<keyword evidence="8 15" id="KW-0812">Transmembrane</keyword>
<evidence type="ECO:0000313" key="20">
    <source>
        <dbReference type="Proteomes" id="UP000008630"/>
    </source>
</evidence>
<evidence type="ECO:0000256" key="5">
    <source>
        <dbReference type="ARBA" id="ARBA00022475"/>
    </source>
</evidence>
<dbReference type="GO" id="GO:0030295">
    <property type="term" value="F:protein kinase activator activity"/>
    <property type="evidence" value="ECO:0007669"/>
    <property type="project" value="TreeGrafter"/>
</dbReference>
<dbReference type="CDD" id="cd06225">
    <property type="entry name" value="HAMP"/>
    <property type="match status" value="1"/>
</dbReference>
<keyword evidence="13" id="KW-0902">Two-component regulatory system</keyword>
<dbReference type="Gene3D" id="1.10.287.130">
    <property type="match status" value="1"/>
</dbReference>
<evidence type="ECO:0000256" key="14">
    <source>
        <dbReference type="ARBA" id="ARBA00023136"/>
    </source>
</evidence>
<evidence type="ECO:0000259" key="18">
    <source>
        <dbReference type="PROSITE" id="PS50885"/>
    </source>
</evidence>
<dbReference type="PANTHER" id="PTHR42878">
    <property type="entry name" value="TWO-COMPONENT HISTIDINE KINASE"/>
    <property type="match status" value="1"/>
</dbReference>
<keyword evidence="12 15" id="KW-1133">Transmembrane helix</keyword>
<evidence type="ECO:0000256" key="9">
    <source>
        <dbReference type="ARBA" id="ARBA00022741"/>
    </source>
</evidence>
<dbReference type="RefSeq" id="WP_013545865.1">
    <property type="nucleotide sequence ID" value="NC_014933.1"/>
</dbReference>
<evidence type="ECO:0000256" key="8">
    <source>
        <dbReference type="ARBA" id="ARBA00022692"/>
    </source>
</evidence>
<evidence type="ECO:0000256" key="1">
    <source>
        <dbReference type="ARBA" id="ARBA00000085"/>
    </source>
</evidence>
<accession>E6STB7</accession>
<dbReference type="SMART" id="SM00304">
    <property type="entry name" value="HAMP"/>
    <property type="match status" value="1"/>
</dbReference>
<evidence type="ECO:0000256" key="2">
    <source>
        <dbReference type="ARBA" id="ARBA00004141"/>
    </source>
</evidence>
<dbReference type="InterPro" id="IPR035965">
    <property type="entry name" value="PAS-like_dom_sf"/>
</dbReference>
<dbReference type="AlphaFoldDB" id="E6STB7"/>
<dbReference type="InterPro" id="IPR003660">
    <property type="entry name" value="HAMP_dom"/>
</dbReference>
<evidence type="ECO:0000256" key="7">
    <source>
        <dbReference type="ARBA" id="ARBA00022679"/>
    </source>
</evidence>
<dbReference type="InterPro" id="IPR013767">
    <property type="entry name" value="PAS_fold"/>
</dbReference>
<keyword evidence="14 15" id="KW-0472">Membrane</keyword>
<dbReference type="InterPro" id="IPR036890">
    <property type="entry name" value="HATPase_C_sf"/>
</dbReference>
<evidence type="ECO:0000256" key="10">
    <source>
        <dbReference type="ARBA" id="ARBA00022777"/>
    </source>
</evidence>
<dbReference type="OrthoDB" id="9813151at2"/>
<dbReference type="EMBL" id="CP002352">
    <property type="protein sequence ID" value="ADV42248.1"/>
    <property type="molecule type" value="Genomic_DNA"/>
</dbReference>
<dbReference type="Pfam" id="PF00672">
    <property type="entry name" value="HAMP"/>
    <property type="match status" value="1"/>
</dbReference>
<dbReference type="KEGG" id="bhl:Bache_0218"/>
<dbReference type="InterPro" id="IPR050351">
    <property type="entry name" value="BphY/WalK/GraS-like"/>
</dbReference>
<reference evidence="19 20" key="2">
    <citation type="journal article" date="2011" name="Stand. Genomic Sci.">
        <title>Complete genome sequence of Bacteroides helcogenes type strain (P 36-108).</title>
        <authorList>
            <person name="Pati A."/>
            <person name="Gronow S."/>
            <person name="Zeytun A."/>
            <person name="Lapidus A."/>
            <person name="Nolan M."/>
            <person name="Hammon N."/>
            <person name="Deshpande S."/>
            <person name="Cheng J.F."/>
            <person name="Tapia R."/>
            <person name="Han C."/>
            <person name="Goodwin L."/>
            <person name="Pitluck S."/>
            <person name="Liolios K."/>
            <person name="Pagani I."/>
            <person name="Ivanova N."/>
            <person name="Mavromatis K."/>
            <person name="Chen A."/>
            <person name="Palaniappan K."/>
            <person name="Land M."/>
            <person name="Hauser L."/>
            <person name="Chang Y.J."/>
            <person name="Jeffries C.D."/>
            <person name="Detter J.C."/>
            <person name="Brambilla E."/>
            <person name="Rohde M."/>
            <person name="Goker M."/>
            <person name="Woyke T."/>
            <person name="Bristow J."/>
            <person name="Eisen J.A."/>
            <person name="Markowitz V."/>
            <person name="Hugenholtz P."/>
            <person name="Kyrpides N.C."/>
            <person name="Klenk H.P."/>
            <person name="Lucas S."/>
        </authorList>
    </citation>
    <scope>NUCLEOTIDE SEQUENCE [LARGE SCALE GENOMIC DNA]</scope>
    <source>
        <strain evidence="20">ATCC 35417 / DSM 20613 / JCM 6297 / CCUG 15421 / P 36-108</strain>
    </source>
</reference>
<keyword evidence="10 19" id="KW-0418">Kinase</keyword>
<dbReference type="EC" id="2.7.13.3" evidence="4"/>
<dbReference type="FunFam" id="3.30.565.10:FF:000023">
    <property type="entry name" value="PAS domain-containing sensor histidine kinase"/>
    <property type="match status" value="1"/>
</dbReference>
<organism evidence="19 20">
    <name type="scientific">Bacteroides helcogenes (strain ATCC 35417 / DSM 20613 / JCM 6297 / CCUG 15421 / P 36-108)</name>
    <dbReference type="NCBI Taxonomy" id="693979"/>
    <lineage>
        <taxon>Bacteria</taxon>
        <taxon>Pseudomonadati</taxon>
        <taxon>Bacteroidota</taxon>
        <taxon>Bacteroidia</taxon>
        <taxon>Bacteroidales</taxon>
        <taxon>Bacteroidaceae</taxon>
        <taxon>Bacteroides</taxon>
    </lineage>
</organism>
<dbReference type="GO" id="GO:0000156">
    <property type="term" value="F:phosphorelay response regulator activity"/>
    <property type="evidence" value="ECO:0007669"/>
    <property type="project" value="TreeGrafter"/>
</dbReference>
<feature type="transmembrane region" description="Helical" evidence="15">
    <location>
        <begin position="49"/>
        <end position="71"/>
    </location>
</feature>
<dbReference type="GO" id="GO:0005886">
    <property type="term" value="C:plasma membrane"/>
    <property type="evidence" value="ECO:0007669"/>
    <property type="project" value="UniProtKB-SubCell"/>
</dbReference>
<dbReference type="SMART" id="SM00387">
    <property type="entry name" value="HATPase_c"/>
    <property type="match status" value="1"/>
</dbReference>
<dbReference type="Pfam" id="PF02518">
    <property type="entry name" value="HATPase_c"/>
    <property type="match status" value="1"/>
</dbReference>
<keyword evidence="6" id="KW-0597">Phosphoprotein</keyword>
<feature type="transmembrane region" description="Helical" evidence="15">
    <location>
        <begin position="7"/>
        <end position="29"/>
    </location>
</feature>
<dbReference type="Proteomes" id="UP000008630">
    <property type="component" value="Chromosome"/>
</dbReference>
<dbReference type="STRING" id="693979.Bache_0218"/>
<dbReference type="eggNOG" id="COG5002">
    <property type="taxonomic scope" value="Bacteria"/>
</dbReference>
<keyword evidence="7 19" id="KW-0808">Transferase</keyword>
<keyword evidence="9" id="KW-0547">Nucleotide-binding</keyword>
<dbReference type="InterPro" id="IPR003661">
    <property type="entry name" value="HisK_dim/P_dom"/>
</dbReference>
<feature type="domain" description="Histidine kinase" evidence="16">
    <location>
        <begin position="264"/>
        <end position="479"/>
    </location>
</feature>
<protein>
    <recommendedName>
        <fullName evidence="4">histidine kinase</fullName>
        <ecNumber evidence="4">2.7.13.3</ecNumber>
    </recommendedName>
</protein>
<dbReference type="PATRIC" id="fig|693979.3.peg.235"/>
<keyword evidence="11" id="KW-0067">ATP-binding</keyword>
<dbReference type="Gene3D" id="3.30.565.10">
    <property type="entry name" value="Histidine kinase-like ATPase, C-terminal domain"/>
    <property type="match status" value="1"/>
</dbReference>
<dbReference type="HOGENOM" id="CLU_000445_89_2_10"/>
<dbReference type="GO" id="GO:0005524">
    <property type="term" value="F:ATP binding"/>
    <property type="evidence" value="ECO:0007669"/>
    <property type="project" value="UniProtKB-KW"/>
</dbReference>
<sequence length="479" mass="54050">MNIRTKLILGVGLLTGMIILLVALSVVNLQILTATEPDSPAAMPGLQRALLWISVTGGVCIFASIVLLFWLPRSISKPIQELTHGILEIANHNYGKRLDMSGHEEFDEVAGSFNRMAERLAEYRASTLNDILAAKKFLEAVVNSIHEPIIGLNREYEILFINNEALTVLNLKREEVIRRSAEELSLKNDLLRRLIRELIAPSEKKEPLKIYADNKESYFQAAYITIMNKDEDMDEIQNLGEVILLKNITEFKELDTAKTTFISTISHELKTPVSAILMSLQLLEDRRVGTLNDEQEQLSRSIRDNANRLLGITAELLNMTQVEAGKLQMMPKITKPIELIEYAIKANQVQADRFNIHIEVEYPDGKIPKLFVDSEKIAWVLTNLLSNAIRYSKENGRVIIGVSHEDDFIEMYVQDFGKGIDPRYHQSIFDRYFRVPGTKVQGSGLGLSISKDFVEAHGGTLTVQSEPGKGSRFMLRLKT</sequence>
<dbReference type="InterPro" id="IPR003594">
    <property type="entry name" value="HATPase_dom"/>
</dbReference>
<evidence type="ECO:0000256" key="15">
    <source>
        <dbReference type="SAM" id="Phobius"/>
    </source>
</evidence>
<dbReference type="Gene3D" id="6.10.340.10">
    <property type="match status" value="1"/>
</dbReference>
<dbReference type="InterPro" id="IPR004358">
    <property type="entry name" value="Sig_transdc_His_kin-like_C"/>
</dbReference>
<dbReference type="PANTHER" id="PTHR42878:SF7">
    <property type="entry name" value="SENSOR HISTIDINE KINASE GLRK"/>
    <property type="match status" value="1"/>
</dbReference>
<keyword evidence="20" id="KW-1185">Reference proteome</keyword>
<keyword evidence="5" id="KW-1003">Cell membrane</keyword>
<dbReference type="PROSITE" id="PS50112">
    <property type="entry name" value="PAS"/>
    <property type="match status" value="1"/>
</dbReference>